<evidence type="ECO:0000259" key="14">
    <source>
        <dbReference type="Pfam" id="PF00593"/>
    </source>
</evidence>
<evidence type="ECO:0000256" key="10">
    <source>
        <dbReference type="ARBA" id="ARBA00023237"/>
    </source>
</evidence>
<reference evidence="16" key="1">
    <citation type="journal article" date="2014" name="Int. J. Syst. Evol. Microbiol.">
        <title>Complete genome of a new Firmicutes species belonging to the dominant human colonic microbiota ('Ruminococcus bicirculans') reveals two chromosomes and a selective capacity to utilize plant glucans.</title>
        <authorList>
            <consortium name="NISC Comparative Sequencing Program"/>
            <person name="Wegmann U."/>
            <person name="Louis P."/>
            <person name="Goesmann A."/>
            <person name="Henrissat B."/>
            <person name="Duncan S.H."/>
            <person name="Flint H.J."/>
        </authorList>
    </citation>
    <scope>NUCLEOTIDE SEQUENCE</scope>
    <source>
        <strain evidence="16">NBRC 108219</strain>
    </source>
</reference>
<comment type="similarity">
    <text evidence="11 12">Belongs to the TonB-dependent receptor family.</text>
</comment>
<dbReference type="RefSeq" id="WP_284387579.1">
    <property type="nucleotide sequence ID" value="NZ_BSNK01000001.1"/>
</dbReference>
<protein>
    <recommendedName>
        <fullName evidence="18">TonB-dependent receptor</fullName>
    </recommendedName>
</protein>
<keyword evidence="4" id="KW-0410">Iron transport</keyword>
<dbReference type="SUPFAM" id="SSF56935">
    <property type="entry name" value="Porins"/>
    <property type="match status" value="1"/>
</dbReference>
<organism evidence="16 17">
    <name type="scientific">Algimonas ampicilliniresistens</name>
    <dbReference type="NCBI Taxonomy" id="1298735"/>
    <lineage>
        <taxon>Bacteria</taxon>
        <taxon>Pseudomonadati</taxon>
        <taxon>Pseudomonadota</taxon>
        <taxon>Alphaproteobacteria</taxon>
        <taxon>Maricaulales</taxon>
        <taxon>Robiginitomaculaceae</taxon>
        <taxon>Algimonas</taxon>
    </lineage>
</organism>
<reference evidence="16" key="2">
    <citation type="submission" date="2023-01" db="EMBL/GenBank/DDBJ databases">
        <title>Draft genome sequence of Algimonas ampicilliniresistens strain NBRC 108219.</title>
        <authorList>
            <person name="Sun Q."/>
            <person name="Mori K."/>
        </authorList>
    </citation>
    <scope>NUCLEOTIDE SEQUENCE</scope>
    <source>
        <strain evidence="16">NBRC 108219</strain>
    </source>
</reference>
<sequence length="843" mass="90872">MKKTNIRSGLTGSASAVALALLIVSPAAAQLVDDEIVVTARRVQETLIEAPVAVTALSEDQIENLGIQSIDDVARHTAGFSFSNAFGRTTERPVIRGAANILAGVQFGVEAGAAYFIDGVYYSGDLQAVDIRNVERVEVVKGPQSALYGRNTYSGAINFISKRASKSGWEGSVEATAAEDDEYQFYGRVSGPLVEDVMGLSLSGRYYEYGGDSEWTNAAAAGAQMGSEESINLNATLDVNFNDSTTAIFRAGYANDTDGPRPFRLIGAEQNNCFPGYRSGAYYDPQGGLPAFLLPFAPFSDIYPNTVTTDNNFQYFCGSLDQFEDLDPTQSLDGTPFLGVERDLFLGTALFETEFDNGMGLSVSAGYRNQELLTGSDSDHQDGSIFFIGISPFFSIPQADAFLNTTGVSEVEDISLEARLSTDPTKPMRFSVGAYYYNQTDEGFNGSLGRVTADDDLGLQSGNTLSIENKAVFATADFDISDQLTASFEGRYQEEIKGRDELGGANLPAYSNEVTFDDFVYKAILSYDVNDDLSAYGSFAHGVKPGGVNGSIGLASGDEFYAPEEVEAFEVGLKGRVGENVRFTFSGYFNDIAQYQLTTPVASITGGNVNSVATNQGNAEIMGLEFEGSFDINDFIRVGGSYAWTDAEFTSGCDDFQFTLNTGGYLIAAFDRTNPPTTGTIRDSANPTTPTFDADGLFTGNLSCDISGNKVPLTSEHQASLYVQSEFPISDKVDGFVNADFTHESSKFIQVHNLMETGGTNILSGQIGIKYNNVRLEIFGRNLTDERTPPAATRWFDLLEGFNTIGSTTPGAASVDRTVVGPRSTFLSYRRGRQIGVRAKLDF</sequence>
<proteinExistence type="inferred from homology"/>
<keyword evidence="7" id="KW-0406">Ion transport</keyword>
<dbReference type="PANTHER" id="PTHR32552">
    <property type="entry name" value="FERRICHROME IRON RECEPTOR-RELATED"/>
    <property type="match status" value="1"/>
</dbReference>
<comment type="subcellular location">
    <subcellularLocation>
        <location evidence="1 11">Cell outer membrane</location>
        <topology evidence="1 11">Multi-pass membrane protein</topology>
    </subcellularLocation>
</comment>
<dbReference type="InterPro" id="IPR012910">
    <property type="entry name" value="Plug_dom"/>
</dbReference>
<keyword evidence="5 11" id="KW-0812">Transmembrane</keyword>
<evidence type="ECO:0000256" key="8">
    <source>
        <dbReference type="ARBA" id="ARBA00023077"/>
    </source>
</evidence>
<evidence type="ECO:0000313" key="16">
    <source>
        <dbReference type="EMBL" id="GLQ22817.1"/>
    </source>
</evidence>
<keyword evidence="2 11" id="KW-0813">Transport</keyword>
<evidence type="ECO:0000256" key="9">
    <source>
        <dbReference type="ARBA" id="ARBA00023136"/>
    </source>
</evidence>
<dbReference type="PANTHER" id="PTHR32552:SF81">
    <property type="entry name" value="TONB-DEPENDENT OUTER MEMBRANE RECEPTOR"/>
    <property type="match status" value="1"/>
</dbReference>
<evidence type="ECO:0000256" key="5">
    <source>
        <dbReference type="ARBA" id="ARBA00022692"/>
    </source>
</evidence>
<evidence type="ECO:0000256" key="6">
    <source>
        <dbReference type="ARBA" id="ARBA00023004"/>
    </source>
</evidence>
<name>A0ABQ5V735_9PROT</name>
<evidence type="ECO:0000259" key="15">
    <source>
        <dbReference type="Pfam" id="PF07715"/>
    </source>
</evidence>
<dbReference type="Proteomes" id="UP001161391">
    <property type="component" value="Unassembled WGS sequence"/>
</dbReference>
<evidence type="ECO:0000256" key="2">
    <source>
        <dbReference type="ARBA" id="ARBA00022448"/>
    </source>
</evidence>
<gene>
    <name evidence="16" type="ORF">GCM10007853_06910</name>
</gene>
<accession>A0ABQ5V735</accession>
<evidence type="ECO:0000256" key="7">
    <source>
        <dbReference type="ARBA" id="ARBA00023065"/>
    </source>
</evidence>
<dbReference type="Pfam" id="PF00593">
    <property type="entry name" value="TonB_dep_Rec_b-barrel"/>
    <property type="match status" value="1"/>
</dbReference>
<evidence type="ECO:0008006" key="18">
    <source>
        <dbReference type="Google" id="ProtNLM"/>
    </source>
</evidence>
<evidence type="ECO:0000256" key="13">
    <source>
        <dbReference type="SAM" id="SignalP"/>
    </source>
</evidence>
<feature type="chain" id="PRO_5046576423" description="TonB-dependent receptor" evidence="13">
    <location>
        <begin position="30"/>
        <end position="843"/>
    </location>
</feature>
<evidence type="ECO:0000256" key="4">
    <source>
        <dbReference type="ARBA" id="ARBA00022496"/>
    </source>
</evidence>
<evidence type="ECO:0000256" key="3">
    <source>
        <dbReference type="ARBA" id="ARBA00022452"/>
    </source>
</evidence>
<feature type="signal peptide" evidence="13">
    <location>
        <begin position="1"/>
        <end position="29"/>
    </location>
</feature>
<feature type="domain" description="TonB-dependent receptor-like beta-barrel" evidence="14">
    <location>
        <begin position="298"/>
        <end position="782"/>
    </location>
</feature>
<evidence type="ECO:0000256" key="1">
    <source>
        <dbReference type="ARBA" id="ARBA00004571"/>
    </source>
</evidence>
<dbReference type="InterPro" id="IPR036942">
    <property type="entry name" value="Beta-barrel_TonB_sf"/>
</dbReference>
<dbReference type="Pfam" id="PF07715">
    <property type="entry name" value="Plug"/>
    <property type="match status" value="1"/>
</dbReference>
<evidence type="ECO:0000313" key="17">
    <source>
        <dbReference type="Proteomes" id="UP001161391"/>
    </source>
</evidence>
<comment type="caution">
    <text evidence="16">The sequence shown here is derived from an EMBL/GenBank/DDBJ whole genome shotgun (WGS) entry which is preliminary data.</text>
</comment>
<keyword evidence="9 11" id="KW-0472">Membrane</keyword>
<feature type="domain" description="TonB-dependent receptor plug" evidence="15">
    <location>
        <begin position="47"/>
        <end position="155"/>
    </location>
</feature>
<dbReference type="InterPro" id="IPR039426">
    <property type="entry name" value="TonB-dep_rcpt-like"/>
</dbReference>
<evidence type="ECO:0000256" key="12">
    <source>
        <dbReference type="RuleBase" id="RU003357"/>
    </source>
</evidence>
<keyword evidence="3 11" id="KW-1134">Transmembrane beta strand</keyword>
<keyword evidence="6" id="KW-0408">Iron</keyword>
<keyword evidence="8 12" id="KW-0798">TonB box</keyword>
<dbReference type="InterPro" id="IPR000531">
    <property type="entry name" value="Beta-barrel_TonB"/>
</dbReference>
<dbReference type="PROSITE" id="PS52016">
    <property type="entry name" value="TONB_DEPENDENT_REC_3"/>
    <property type="match status" value="1"/>
</dbReference>
<keyword evidence="17" id="KW-1185">Reference proteome</keyword>
<dbReference type="EMBL" id="BSNK01000001">
    <property type="protein sequence ID" value="GLQ22817.1"/>
    <property type="molecule type" value="Genomic_DNA"/>
</dbReference>
<keyword evidence="10 11" id="KW-0998">Cell outer membrane</keyword>
<keyword evidence="13" id="KW-0732">Signal</keyword>
<evidence type="ECO:0000256" key="11">
    <source>
        <dbReference type="PROSITE-ProRule" id="PRU01360"/>
    </source>
</evidence>
<dbReference type="Gene3D" id="2.40.170.20">
    <property type="entry name" value="TonB-dependent receptor, beta-barrel domain"/>
    <property type="match status" value="2"/>
</dbReference>